<accession>A0A8E0S7T2</accession>
<sequence>MKWPFLNRLRTSRASRNLENAKSPSGTTKAVTAARIGKMKKPGTRRRHRQIRLLDLFCSVRNRTRLRTAPSCCSDCLSDRFTSQDFPILRAGYPDDISAREWCKSSVESLSELVRCHSLALHCPIPGLETKLSRKECPSAAHRYLDKNPVGFSPCYKSQEKCGSDPDIDFRSPDACLSTNRCPRLESYNPSFVASTPNNLTLSSYTSVALSKYNAFDQICLTATESVDSTIYSAIADESDSISIIPSSDLDAHFIDNQSVSRPKLIGSRRTCKAMERTYDVIDPDTIVHFEPFRWQSSDREDCAFETPWMASTLKRTGPSGVDQETLYDEVASETDEQLDEQRIRAKVRSRRRYPQHSPSQLHDPVKRVRREYFVYEE</sequence>
<comment type="caution">
    <text evidence="2">The sequence shown here is derived from an EMBL/GenBank/DDBJ whole genome shotgun (WGS) entry which is preliminary data.</text>
</comment>
<proteinExistence type="predicted"/>
<reference evidence="2" key="1">
    <citation type="submission" date="2019-05" db="EMBL/GenBank/DDBJ databases">
        <title>Annotation for the trematode Fasciolopsis buski.</title>
        <authorList>
            <person name="Choi Y.-J."/>
        </authorList>
    </citation>
    <scope>NUCLEOTIDE SEQUENCE</scope>
    <source>
        <strain evidence="2">HT</strain>
        <tissue evidence="2">Whole worm</tissue>
    </source>
</reference>
<dbReference type="EMBL" id="LUCM01001440">
    <property type="protein sequence ID" value="KAA0198889.1"/>
    <property type="molecule type" value="Genomic_DNA"/>
</dbReference>
<feature type="region of interest" description="Disordered" evidence="1">
    <location>
        <begin position="331"/>
        <end position="362"/>
    </location>
</feature>
<evidence type="ECO:0000313" key="2">
    <source>
        <dbReference type="EMBL" id="KAA0198889.1"/>
    </source>
</evidence>
<dbReference type="Proteomes" id="UP000728185">
    <property type="component" value="Unassembled WGS sequence"/>
</dbReference>
<gene>
    <name evidence="2" type="ORF">FBUS_03136</name>
</gene>
<protein>
    <submittedName>
        <fullName evidence="2">Uncharacterized protein</fullName>
    </submittedName>
</protein>
<dbReference type="OrthoDB" id="6233848at2759"/>
<dbReference type="AlphaFoldDB" id="A0A8E0S7T2"/>
<name>A0A8E0S7T2_9TREM</name>
<feature type="compositionally biased region" description="Basic residues" evidence="1">
    <location>
        <begin position="345"/>
        <end position="355"/>
    </location>
</feature>
<evidence type="ECO:0000313" key="3">
    <source>
        <dbReference type="Proteomes" id="UP000728185"/>
    </source>
</evidence>
<keyword evidence="3" id="KW-1185">Reference proteome</keyword>
<organism evidence="2 3">
    <name type="scientific">Fasciolopsis buskii</name>
    <dbReference type="NCBI Taxonomy" id="27845"/>
    <lineage>
        <taxon>Eukaryota</taxon>
        <taxon>Metazoa</taxon>
        <taxon>Spiralia</taxon>
        <taxon>Lophotrochozoa</taxon>
        <taxon>Platyhelminthes</taxon>
        <taxon>Trematoda</taxon>
        <taxon>Digenea</taxon>
        <taxon>Plagiorchiida</taxon>
        <taxon>Echinostomata</taxon>
        <taxon>Echinostomatoidea</taxon>
        <taxon>Fasciolidae</taxon>
        <taxon>Fasciolopsis</taxon>
    </lineage>
</organism>
<evidence type="ECO:0000256" key="1">
    <source>
        <dbReference type="SAM" id="MobiDB-lite"/>
    </source>
</evidence>